<keyword evidence="2" id="KW-1185">Reference proteome</keyword>
<proteinExistence type="predicted"/>
<reference evidence="1 2" key="1">
    <citation type="submission" date="2023-01" db="EMBL/GenBank/DDBJ databases">
        <title>Novel species of the genus Vogesella isolated from rivers.</title>
        <authorList>
            <person name="Lu H."/>
        </authorList>
    </citation>
    <scope>NUCLEOTIDE SEQUENCE [LARGE SCALE GENOMIC DNA]</scope>
    <source>
        <strain evidence="1 2">SH7W</strain>
    </source>
</reference>
<sequence length="115" mass="12665">MKHVTDYLAELRLLDRQAHGGAIPEWDGKTLARIEQLERTGRAVLVADLRELADRVEASVHCLRPDHAIRSAGKYLRDHLQPLAAVLANVGEAACERRVDLQEAANDDGGDDYAA</sequence>
<protein>
    <submittedName>
        <fullName evidence="1">Uncharacterized protein</fullName>
    </submittedName>
</protein>
<dbReference type="EMBL" id="JAQQKY010000008">
    <property type="protein sequence ID" value="MDC7691727.1"/>
    <property type="molecule type" value="Genomic_DNA"/>
</dbReference>
<organism evidence="1 2">
    <name type="scientific">Vogesella indigofera</name>
    <name type="common">Pseudomonas indigofera</name>
    <dbReference type="NCBI Taxonomy" id="45465"/>
    <lineage>
        <taxon>Bacteria</taxon>
        <taxon>Pseudomonadati</taxon>
        <taxon>Pseudomonadota</taxon>
        <taxon>Betaproteobacteria</taxon>
        <taxon>Neisseriales</taxon>
        <taxon>Chromobacteriaceae</taxon>
        <taxon>Vogesella</taxon>
    </lineage>
</organism>
<gene>
    <name evidence="1" type="ORF">PQU93_13185</name>
</gene>
<evidence type="ECO:0000313" key="2">
    <source>
        <dbReference type="Proteomes" id="UP001221566"/>
    </source>
</evidence>
<evidence type="ECO:0000313" key="1">
    <source>
        <dbReference type="EMBL" id="MDC7691727.1"/>
    </source>
</evidence>
<name>A0ABT5I6C4_VOGIN</name>
<dbReference type="RefSeq" id="WP_272803629.1">
    <property type="nucleotide sequence ID" value="NZ_JAQQKY010000008.1"/>
</dbReference>
<accession>A0ABT5I6C4</accession>
<dbReference type="Proteomes" id="UP001221566">
    <property type="component" value="Unassembled WGS sequence"/>
</dbReference>
<comment type="caution">
    <text evidence="1">The sequence shown here is derived from an EMBL/GenBank/DDBJ whole genome shotgun (WGS) entry which is preliminary data.</text>
</comment>